<dbReference type="HOGENOM" id="CLU_775946_0_0_6"/>
<proteinExistence type="predicted"/>
<sequence>MPDTAQRTGAHAGADQLRLEESNVDYPKSVPSVGLVNGKFVDENPATGMPGSLIPASWGNAVTEELVNAIQAAGIVPAENRNDQLVLAIRQLAKLDPMQKFPVQVYRRNLIINGNFDYWQRGTLNPATNIGGYVADRYRCDWDANAGVVISRQSFTPGQSEVPNEPKYFLRWHQTIAGTGSTQHLITQAVEGVGTLAGKKATLSFWARSDVLRSISVSFRQTFGTGGSPSAGVGVGAGQLNITTTWQKYVVVVQLPSIAGKVLGTNGNDYLRVEWNLPLNALQMFDLAQVQLEEGPVETPFEQRSAMQELALCQRYYEKTFDLNTKPGHNQGWTGGMLVSWVYAGQTNSASQPYTQWPFKVEKRAVPSIALYSPFGGTAGQWRSGSDTHSTANAAVLYTGTRGAIVYNSDVAAPSQAYYIHATADAEL</sequence>
<dbReference type="KEGG" id="pen:PSEEN4135"/>
<accession>Q1I6B1</accession>
<dbReference type="STRING" id="384676.PSEEN4135"/>
<organism evidence="1 2">
    <name type="scientific">Pseudomonas entomophila (strain L48)</name>
    <dbReference type="NCBI Taxonomy" id="384676"/>
    <lineage>
        <taxon>Bacteria</taxon>
        <taxon>Pseudomonadati</taxon>
        <taxon>Pseudomonadota</taxon>
        <taxon>Gammaproteobacteria</taxon>
        <taxon>Pseudomonadales</taxon>
        <taxon>Pseudomonadaceae</taxon>
        <taxon>Pseudomonas</taxon>
    </lineage>
</organism>
<name>Q1I6B1_PSEE4</name>
<dbReference type="AlphaFoldDB" id="Q1I6B1"/>
<gene>
    <name evidence="1" type="ordered locus">PSEEN4135</name>
</gene>
<dbReference type="SUPFAM" id="SSF49785">
    <property type="entry name" value="Galactose-binding domain-like"/>
    <property type="match status" value="1"/>
</dbReference>
<dbReference type="Gene3D" id="2.60.120.260">
    <property type="entry name" value="Galactose-binding domain-like"/>
    <property type="match status" value="1"/>
</dbReference>
<dbReference type="Proteomes" id="UP000000658">
    <property type="component" value="Chromosome"/>
</dbReference>
<evidence type="ECO:0000313" key="2">
    <source>
        <dbReference type="Proteomes" id="UP000000658"/>
    </source>
</evidence>
<reference evidence="1 2" key="1">
    <citation type="journal article" date="2006" name="Nat. Biotechnol.">
        <title>Complete genome sequence of the entomopathogenic and metabolically versatile soil bacterium Pseudomonas entomophila.</title>
        <authorList>
            <person name="Vodovar N."/>
            <person name="Vallenet D."/>
            <person name="Cruveiller S."/>
            <person name="Rouy Z."/>
            <person name="Barbe V."/>
            <person name="Acosta C."/>
            <person name="Cattolico L."/>
            <person name="Jubin C."/>
            <person name="Lajus A."/>
            <person name="Segurens B."/>
            <person name="Vacherie B."/>
            <person name="Wincker P."/>
            <person name="Weissenbach J."/>
            <person name="Lemaitre B."/>
            <person name="Medigue C."/>
            <person name="Boccard F."/>
        </authorList>
    </citation>
    <scope>NUCLEOTIDE SEQUENCE [LARGE SCALE GENOMIC DNA]</scope>
    <source>
        <strain evidence="1 2">L48</strain>
    </source>
</reference>
<dbReference type="eggNOG" id="COG5301">
    <property type="taxonomic scope" value="Bacteria"/>
</dbReference>
<evidence type="ECO:0000313" key="1">
    <source>
        <dbReference type="EMBL" id="CAK16824.1"/>
    </source>
</evidence>
<protein>
    <submittedName>
        <fullName evidence="1">Putative Mu-like phage tail fiber protein</fullName>
    </submittedName>
</protein>
<dbReference type="InterPro" id="IPR008979">
    <property type="entry name" value="Galactose-bd-like_sf"/>
</dbReference>
<dbReference type="EMBL" id="CT573326">
    <property type="protein sequence ID" value="CAK16824.1"/>
    <property type="molecule type" value="Genomic_DNA"/>
</dbReference>